<name>A0AAW2GW54_9HYME</name>
<accession>A0AAW2GW54</accession>
<reference evidence="1 2" key="1">
    <citation type="submission" date="2023-03" db="EMBL/GenBank/DDBJ databases">
        <title>High recombination rates correlate with genetic variation in Cardiocondyla obscurior ants.</title>
        <authorList>
            <person name="Errbii M."/>
        </authorList>
    </citation>
    <scope>NUCLEOTIDE SEQUENCE [LARGE SCALE GENOMIC DNA]</scope>
    <source>
        <strain evidence="1">Alpha-2009</strain>
        <tissue evidence="1">Whole body</tissue>
    </source>
</reference>
<gene>
    <name evidence="1" type="ORF">PUN28_002789</name>
</gene>
<protein>
    <submittedName>
        <fullName evidence="1">Uncharacterized protein</fullName>
    </submittedName>
</protein>
<evidence type="ECO:0000313" key="2">
    <source>
        <dbReference type="Proteomes" id="UP001430953"/>
    </source>
</evidence>
<sequence length="115" mass="12904">MCYASARASKANTGRRANALYTPRCNHARDSEAVKINVTSISTFTSPSSKLIRVYVLVNGVSQLACGRSISTWRARVHAHSAHYAARRDHARAIPVALCLSSFKIFYRCNIYRWK</sequence>
<organism evidence="1 2">
    <name type="scientific">Cardiocondyla obscurior</name>
    <dbReference type="NCBI Taxonomy" id="286306"/>
    <lineage>
        <taxon>Eukaryota</taxon>
        <taxon>Metazoa</taxon>
        <taxon>Ecdysozoa</taxon>
        <taxon>Arthropoda</taxon>
        <taxon>Hexapoda</taxon>
        <taxon>Insecta</taxon>
        <taxon>Pterygota</taxon>
        <taxon>Neoptera</taxon>
        <taxon>Endopterygota</taxon>
        <taxon>Hymenoptera</taxon>
        <taxon>Apocrita</taxon>
        <taxon>Aculeata</taxon>
        <taxon>Formicoidea</taxon>
        <taxon>Formicidae</taxon>
        <taxon>Myrmicinae</taxon>
        <taxon>Cardiocondyla</taxon>
    </lineage>
</organism>
<dbReference type="EMBL" id="JADYXP020000002">
    <property type="protein sequence ID" value="KAL0131500.1"/>
    <property type="molecule type" value="Genomic_DNA"/>
</dbReference>
<dbReference type="Proteomes" id="UP001430953">
    <property type="component" value="Unassembled WGS sequence"/>
</dbReference>
<proteinExistence type="predicted"/>
<dbReference type="AlphaFoldDB" id="A0AAW2GW54"/>
<comment type="caution">
    <text evidence="1">The sequence shown here is derived from an EMBL/GenBank/DDBJ whole genome shotgun (WGS) entry which is preliminary data.</text>
</comment>
<keyword evidence="2" id="KW-1185">Reference proteome</keyword>
<evidence type="ECO:0000313" key="1">
    <source>
        <dbReference type="EMBL" id="KAL0131500.1"/>
    </source>
</evidence>